<keyword evidence="5 6" id="KW-0350">Heme biosynthesis</keyword>
<dbReference type="Proteomes" id="UP000231962">
    <property type="component" value="Unassembled WGS sequence"/>
</dbReference>
<evidence type="ECO:0000313" key="8">
    <source>
        <dbReference type="EMBL" id="PJZ70743.1"/>
    </source>
</evidence>
<dbReference type="AlphaFoldDB" id="A0A2M9ZPQ1"/>
<dbReference type="InterPro" id="IPR050464">
    <property type="entry name" value="Zeta_carotene_desat/Oxidored"/>
</dbReference>
<evidence type="ECO:0000256" key="2">
    <source>
        <dbReference type="ARBA" id="ARBA00022630"/>
    </source>
</evidence>
<keyword evidence="6" id="KW-0963">Cytoplasm</keyword>
<dbReference type="EMBL" id="NPDZ01000003">
    <property type="protein sequence ID" value="PJZ73951.1"/>
    <property type="molecule type" value="Genomic_DNA"/>
</dbReference>
<organism evidence="9 11">
    <name type="scientific">Leptospira perolatii</name>
    <dbReference type="NCBI Taxonomy" id="2023191"/>
    <lineage>
        <taxon>Bacteria</taxon>
        <taxon>Pseudomonadati</taxon>
        <taxon>Spirochaetota</taxon>
        <taxon>Spirochaetia</taxon>
        <taxon>Leptospirales</taxon>
        <taxon>Leptospiraceae</taxon>
        <taxon>Leptospira</taxon>
    </lineage>
</organism>
<comment type="caution">
    <text evidence="9">The sequence shown here is derived from an EMBL/GenBank/DDBJ whole genome shotgun (WGS) entry which is preliminary data.</text>
</comment>
<dbReference type="UniPathway" id="UPA00252"/>
<comment type="function">
    <text evidence="6">Involved in coproporphyrin-dependent heme b biosynthesis. Catalyzes the oxidation of coproporphyrinogen III to coproporphyrin III.</text>
</comment>
<dbReference type="Gene3D" id="3.50.50.60">
    <property type="entry name" value="FAD/NAD(P)-binding domain"/>
    <property type="match status" value="1"/>
</dbReference>
<keyword evidence="10" id="KW-1185">Reference proteome</keyword>
<comment type="cofactor">
    <cofactor evidence="1 6">
        <name>FAD</name>
        <dbReference type="ChEBI" id="CHEBI:57692"/>
    </cofactor>
</comment>
<keyword evidence="3 6" id="KW-0274">FAD</keyword>
<dbReference type="InterPro" id="IPR004572">
    <property type="entry name" value="Protoporphyrinogen_oxidase"/>
</dbReference>
<evidence type="ECO:0000313" key="10">
    <source>
        <dbReference type="Proteomes" id="UP000231962"/>
    </source>
</evidence>
<protein>
    <recommendedName>
        <fullName evidence="6">Coproporphyrinogen III oxidase</fullName>
        <ecNumber evidence="6">1.3.3.15</ecNumber>
    </recommendedName>
</protein>
<dbReference type="PANTHER" id="PTHR42923">
    <property type="entry name" value="PROTOPORPHYRINOGEN OXIDASE"/>
    <property type="match status" value="1"/>
</dbReference>
<dbReference type="OrthoDB" id="343264at2"/>
<evidence type="ECO:0000256" key="1">
    <source>
        <dbReference type="ARBA" id="ARBA00001974"/>
    </source>
</evidence>
<dbReference type="Gene3D" id="3.90.660.20">
    <property type="entry name" value="Protoporphyrinogen oxidase, mitochondrial, domain 2"/>
    <property type="match status" value="1"/>
</dbReference>
<dbReference type="Pfam" id="PF01593">
    <property type="entry name" value="Amino_oxidase"/>
    <property type="match status" value="2"/>
</dbReference>
<reference evidence="10 11" key="1">
    <citation type="submission" date="2017-07" db="EMBL/GenBank/DDBJ databases">
        <title>Leptospira spp. isolated from tropical soils.</title>
        <authorList>
            <person name="Thibeaux R."/>
            <person name="Iraola G."/>
            <person name="Ferres I."/>
            <person name="Bierque E."/>
            <person name="Girault D."/>
            <person name="Soupe-Gilbert M.-E."/>
            <person name="Picardeau M."/>
            <person name="Goarant C."/>
        </authorList>
    </citation>
    <scope>NUCLEOTIDE SEQUENCE [LARGE SCALE GENOMIC DNA]</scope>
    <source>
        <strain evidence="9 11">FH1-B-B1</strain>
        <strain evidence="8 10">FH1-B-C1</strain>
    </source>
</reference>
<comment type="pathway">
    <text evidence="6">Porphyrin-containing compound metabolism; protoheme biosynthesis.</text>
</comment>
<evidence type="ECO:0000256" key="5">
    <source>
        <dbReference type="ARBA" id="ARBA00023133"/>
    </source>
</evidence>
<dbReference type="InterPro" id="IPR036188">
    <property type="entry name" value="FAD/NAD-bd_sf"/>
</dbReference>
<evidence type="ECO:0000313" key="9">
    <source>
        <dbReference type="EMBL" id="PJZ73951.1"/>
    </source>
</evidence>
<dbReference type="InterPro" id="IPR002937">
    <property type="entry name" value="Amino_oxidase"/>
</dbReference>
<dbReference type="Gene3D" id="1.10.3110.10">
    <property type="entry name" value="protoporphyrinogen ix oxidase, domain 3"/>
    <property type="match status" value="1"/>
</dbReference>
<proteinExistence type="inferred from homology"/>
<name>A0A2M9ZPQ1_9LEPT</name>
<dbReference type="GO" id="GO:0005737">
    <property type="term" value="C:cytoplasm"/>
    <property type="evidence" value="ECO:0007669"/>
    <property type="project" value="UniProtKB-SubCell"/>
</dbReference>
<dbReference type="NCBIfam" id="TIGR00562">
    <property type="entry name" value="proto_IX_ox"/>
    <property type="match status" value="1"/>
</dbReference>
<sequence length="428" mass="47260">MPTPHPDRIVIGAGFTGLLHAYLALSKGESVLVLEKADRGGGLIRSVPTEYGIVETAANGILNCRELELLSSKLGLDILVADPAAKRRFIFTRGKPRRIPLTFFEAVSLAYKAFTVPSKPLEGESVLHWGKRVLGESAAEKLLEPALGGIYAGDLDTMSAELVLGKFFQLNQPTWKNLKHYASENTSKPVKTRRGTVSFRGGIGSLVAALEARVKKEGKIKYEEEIGSLKQLRGKYPRAKITLATNLSSSLKLLRAEFSELKVYQGMLQTLPVVSVTRFGKDSILGTGKGFGILFPKDHKTYSSEMGIRVRGILFNNFIFPGRSVNGINSETYIYGGAGDREIATKSEAEIISIVEEDRKKIFPESSSPLNHYVTIWKDALPEYSPQLLSFNRDLDRILPEDLRVEGNFRYGIGLKSIIERAFAQHSL</sequence>
<keyword evidence="2 6" id="KW-0285">Flavoprotein</keyword>
<feature type="domain" description="Amine oxidase" evidence="7">
    <location>
        <begin position="15"/>
        <end position="235"/>
    </location>
</feature>
<gene>
    <name evidence="9" type="primary">hemG</name>
    <name evidence="8" type="ORF">CH360_04280</name>
    <name evidence="9" type="ORF">CH373_07420</name>
</gene>
<evidence type="ECO:0000259" key="7">
    <source>
        <dbReference type="Pfam" id="PF01593"/>
    </source>
</evidence>
<feature type="domain" description="Amine oxidase" evidence="7">
    <location>
        <begin position="307"/>
        <end position="399"/>
    </location>
</feature>
<comment type="similarity">
    <text evidence="6">Belongs to the protoporphyrinogen/coproporphyrinogen oxidase family. Coproporphyrinogen III oxidase subfamily.</text>
</comment>
<comment type="subcellular location">
    <subcellularLocation>
        <location evidence="6">Cytoplasm</location>
    </subcellularLocation>
</comment>
<dbReference type="PANTHER" id="PTHR42923:SF3">
    <property type="entry name" value="PROTOPORPHYRINOGEN OXIDASE"/>
    <property type="match status" value="1"/>
</dbReference>
<dbReference type="GO" id="GO:0006783">
    <property type="term" value="P:heme biosynthetic process"/>
    <property type="evidence" value="ECO:0007669"/>
    <property type="project" value="UniProtKB-UniRule"/>
</dbReference>
<evidence type="ECO:0000256" key="4">
    <source>
        <dbReference type="ARBA" id="ARBA00023002"/>
    </source>
</evidence>
<accession>A0A2M9ZPQ1</accession>
<dbReference type="SUPFAM" id="SSF54373">
    <property type="entry name" value="FAD-linked reductases, C-terminal domain"/>
    <property type="match status" value="1"/>
</dbReference>
<dbReference type="RefSeq" id="WP_100712748.1">
    <property type="nucleotide sequence ID" value="NZ_NPDY01000002.1"/>
</dbReference>
<comment type="catalytic activity">
    <reaction evidence="6">
        <text>coproporphyrinogen III + 3 O2 = coproporphyrin III + 3 H2O2</text>
        <dbReference type="Rhea" id="RHEA:43436"/>
        <dbReference type="ChEBI" id="CHEBI:15379"/>
        <dbReference type="ChEBI" id="CHEBI:16240"/>
        <dbReference type="ChEBI" id="CHEBI:57309"/>
        <dbReference type="ChEBI" id="CHEBI:131725"/>
        <dbReference type="EC" id="1.3.3.15"/>
    </reaction>
</comment>
<dbReference type="GO" id="GO:0004729">
    <property type="term" value="F:oxygen-dependent protoporphyrinogen oxidase activity"/>
    <property type="evidence" value="ECO:0007669"/>
    <property type="project" value="UniProtKB-UniRule"/>
</dbReference>
<keyword evidence="4 6" id="KW-0560">Oxidoreductase</keyword>
<evidence type="ECO:0000256" key="3">
    <source>
        <dbReference type="ARBA" id="ARBA00022827"/>
    </source>
</evidence>
<dbReference type="Proteomes" id="UP000231990">
    <property type="component" value="Unassembled WGS sequence"/>
</dbReference>
<dbReference type="EC" id="1.3.3.15" evidence="6"/>
<dbReference type="SUPFAM" id="SSF51905">
    <property type="entry name" value="FAD/NAD(P)-binding domain"/>
    <property type="match status" value="1"/>
</dbReference>
<evidence type="ECO:0000313" key="11">
    <source>
        <dbReference type="Proteomes" id="UP000231990"/>
    </source>
</evidence>
<evidence type="ECO:0000256" key="6">
    <source>
        <dbReference type="RuleBase" id="RU364052"/>
    </source>
</evidence>
<dbReference type="EMBL" id="NPDY01000002">
    <property type="protein sequence ID" value="PJZ70743.1"/>
    <property type="molecule type" value="Genomic_DNA"/>
</dbReference>